<evidence type="ECO:0000256" key="8">
    <source>
        <dbReference type="ARBA" id="ARBA00022679"/>
    </source>
</evidence>
<evidence type="ECO:0000256" key="4">
    <source>
        <dbReference type="ARBA" id="ARBA00011233"/>
    </source>
</evidence>
<evidence type="ECO:0000256" key="10">
    <source>
        <dbReference type="NCBIfam" id="TIGR00187"/>
    </source>
</evidence>
<comment type="pathway">
    <text evidence="3">Cofactor biosynthesis; riboflavin biosynthesis; riboflavin from 2-hydroxy-3-oxobutyl phosphate and 5-amino-6-(D-ribitylamino)uracil: step 2/2.</text>
</comment>
<name>A0A7V2ZIB2_9BACT</name>
<dbReference type="PROSITE" id="PS51177">
    <property type="entry name" value="LUMAZINE_BIND"/>
    <property type="match status" value="2"/>
</dbReference>
<dbReference type="EMBL" id="DSUJ01000008">
    <property type="protein sequence ID" value="HFI90534.1"/>
    <property type="molecule type" value="Genomic_DNA"/>
</dbReference>
<feature type="repeat" description="Lumazine-binding" evidence="11">
    <location>
        <begin position="1"/>
        <end position="96"/>
    </location>
</feature>
<keyword evidence="9" id="KW-0677">Repeat</keyword>
<dbReference type="FunFam" id="2.40.30.20:FF:000003">
    <property type="entry name" value="Riboflavin synthase, alpha subunit"/>
    <property type="match status" value="1"/>
</dbReference>
<dbReference type="NCBIfam" id="NF006767">
    <property type="entry name" value="PRK09289.1"/>
    <property type="match status" value="1"/>
</dbReference>
<keyword evidence="8 13" id="KW-0808">Transferase</keyword>
<dbReference type="GO" id="GO:0009231">
    <property type="term" value="P:riboflavin biosynthetic process"/>
    <property type="evidence" value="ECO:0007669"/>
    <property type="project" value="UniProtKB-KW"/>
</dbReference>
<feature type="domain" description="Lumazine-binding" evidence="12">
    <location>
        <begin position="97"/>
        <end position="193"/>
    </location>
</feature>
<gene>
    <name evidence="13" type="ORF">ENS31_03260</name>
</gene>
<comment type="function">
    <text evidence="2">Catalyzes the dismutation of two molecules of 6,7-dimethyl-8-ribityllumazine, resulting in the formation of riboflavin and 5-amino-6-(D-ribitylamino)uracil.</text>
</comment>
<dbReference type="GO" id="GO:0004746">
    <property type="term" value="F:riboflavin synthase activity"/>
    <property type="evidence" value="ECO:0007669"/>
    <property type="project" value="UniProtKB-UniRule"/>
</dbReference>
<dbReference type="InterPro" id="IPR026017">
    <property type="entry name" value="Lumazine-bd_dom"/>
</dbReference>
<dbReference type="NCBIfam" id="NF009566">
    <property type="entry name" value="PRK13020.1"/>
    <property type="match status" value="1"/>
</dbReference>
<dbReference type="InterPro" id="IPR001783">
    <property type="entry name" value="Lumazine-bd"/>
</dbReference>
<evidence type="ECO:0000256" key="2">
    <source>
        <dbReference type="ARBA" id="ARBA00002803"/>
    </source>
</evidence>
<dbReference type="CDD" id="cd00402">
    <property type="entry name" value="Riboflavin_synthase_like"/>
    <property type="match status" value="1"/>
</dbReference>
<evidence type="ECO:0000313" key="13">
    <source>
        <dbReference type="EMBL" id="HFI90534.1"/>
    </source>
</evidence>
<dbReference type="NCBIfam" id="TIGR00187">
    <property type="entry name" value="ribE"/>
    <property type="match status" value="1"/>
</dbReference>
<feature type="domain" description="Lumazine-binding" evidence="12">
    <location>
        <begin position="1"/>
        <end position="96"/>
    </location>
</feature>
<dbReference type="PANTHER" id="PTHR21098">
    <property type="entry name" value="RIBOFLAVIN SYNTHASE ALPHA CHAIN"/>
    <property type="match status" value="1"/>
</dbReference>
<dbReference type="InterPro" id="IPR017938">
    <property type="entry name" value="Riboflavin_synthase-like_b-brl"/>
</dbReference>
<evidence type="ECO:0000256" key="5">
    <source>
        <dbReference type="ARBA" id="ARBA00012827"/>
    </source>
</evidence>
<dbReference type="PANTHER" id="PTHR21098:SF0">
    <property type="entry name" value="RIBOFLAVIN SYNTHASE"/>
    <property type="match status" value="1"/>
</dbReference>
<protein>
    <recommendedName>
        <fullName evidence="6 10">Riboflavin synthase</fullName>
        <ecNumber evidence="5 10">2.5.1.9</ecNumber>
    </recommendedName>
</protein>
<dbReference type="EC" id="2.5.1.9" evidence="5 10"/>
<organism evidence="13">
    <name type="scientific">Ignavibacterium album</name>
    <dbReference type="NCBI Taxonomy" id="591197"/>
    <lineage>
        <taxon>Bacteria</taxon>
        <taxon>Pseudomonadati</taxon>
        <taxon>Ignavibacteriota</taxon>
        <taxon>Ignavibacteria</taxon>
        <taxon>Ignavibacteriales</taxon>
        <taxon>Ignavibacteriaceae</taxon>
        <taxon>Ignavibacterium</taxon>
    </lineage>
</organism>
<feature type="repeat" description="Lumazine-binding" evidence="11">
    <location>
        <begin position="97"/>
        <end position="193"/>
    </location>
</feature>
<evidence type="ECO:0000259" key="12">
    <source>
        <dbReference type="PROSITE" id="PS51177"/>
    </source>
</evidence>
<dbReference type="FunFam" id="2.40.30.20:FF:000004">
    <property type="entry name" value="Riboflavin synthase, alpha subunit"/>
    <property type="match status" value="1"/>
</dbReference>
<comment type="subunit">
    <text evidence="4">Homotrimer.</text>
</comment>
<keyword evidence="7" id="KW-0686">Riboflavin biosynthesis</keyword>
<evidence type="ECO:0000256" key="3">
    <source>
        <dbReference type="ARBA" id="ARBA00004887"/>
    </source>
</evidence>
<comment type="catalytic activity">
    <reaction evidence="1">
        <text>2 6,7-dimethyl-8-(1-D-ribityl)lumazine + H(+) = 5-amino-6-(D-ribitylamino)uracil + riboflavin</text>
        <dbReference type="Rhea" id="RHEA:20772"/>
        <dbReference type="ChEBI" id="CHEBI:15378"/>
        <dbReference type="ChEBI" id="CHEBI:15934"/>
        <dbReference type="ChEBI" id="CHEBI:57986"/>
        <dbReference type="ChEBI" id="CHEBI:58201"/>
        <dbReference type="EC" id="2.5.1.9"/>
    </reaction>
</comment>
<dbReference type="Pfam" id="PF00677">
    <property type="entry name" value="Lum_binding"/>
    <property type="match status" value="2"/>
</dbReference>
<accession>A0A7V2ZIB2</accession>
<dbReference type="AlphaFoldDB" id="A0A7V2ZIB2"/>
<reference evidence="13" key="1">
    <citation type="journal article" date="2020" name="mSystems">
        <title>Genome- and Community-Level Interaction Insights into Carbon Utilization and Element Cycling Functions of Hydrothermarchaeota in Hydrothermal Sediment.</title>
        <authorList>
            <person name="Zhou Z."/>
            <person name="Liu Y."/>
            <person name="Xu W."/>
            <person name="Pan J."/>
            <person name="Luo Z.H."/>
            <person name="Li M."/>
        </authorList>
    </citation>
    <scope>NUCLEOTIDE SEQUENCE [LARGE SCALE GENOMIC DNA]</scope>
    <source>
        <strain evidence="13">SpSt-479</strain>
    </source>
</reference>
<comment type="caution">
    <text evidence="13">The sequence shown here is derived from an EMBL/GenBank/DDBJ whole genome shotgun (WGS) entry which is preliminary data.</text>
</comment>
<sequence length="203" mass="22614">MFTGLVEEKGILIEKIPTGDGFQFEIKAEKVLEDLSIGSSIAVNGCCLTVVKRTAKTFSVDTIEETLHKTNLGILKQGDKVNLERPLKADARLGGHFVLGHIDTTGRIEEVKELSNSHWMTISFPEKFKQYLIYVGSVAIDGVSMTVAELKDNFFSVGIIPHTWKETIFSEKKIGDTVNLEFDVLGKYVESIMSNRQTNEKSN</sequence>
<dbReference type="SUPFAM" id="SSF63380">
    <property type="entry name" value="Riboflavin synthase domain-like"/>
    <property type="match status" value="2"/>
</dbReference>
<evidence type="ECO:0000256" key="1">
    <source>
        <dbReference type="ARBA" id="ARBA00000968"/>
    </source>
</evidence>
<evidence type="ECO:0000256" key="6">
    <source>
        <dbReference type="ARBA" id="ARBA00013950"/>
    </source>
</evidence>
<evidence type="ECO:0000256" key="9">
    <source>
        <dbReference type="ARBA" id="ARBA00022737"/>
    </source>
</evidence>
<evidence type="ECO:0000256" key="11">
    <source>
        <dbReference type="PROSITE-ProRule" id="PRU00524"/>
    </source>
</evidence>
<dbReference type="Gene3D" id="2.40.30.20">
    <property type="match status" value="2"/>
</dbReference>
<evidence type="ECO:0000256" key="7">
    <source>
        <dbReference type="ARBA" id="ARBA00022619"/>
    </source>
</evidence>
<dbReference type="InterPro" id="IPR023366">
    <property type="entry name" value="ATP_synth_asu-like_sf"/>
</dbReference>
<proteinExistence type="predicted"/>
<dbReference type="PIRSF" id="PIRSF000498">
    <property type="entry name" value="Riboflavin_syn_A"/>
    <property type="match status" value="1"/>
</dbReference>